<dbReference type="Proteomes" id="UP001642540">
    <property type="component" value="Unassembled WGS sequence"/>
</dbReference>
<gene>
    <name evidence="2" type="ORF">ODALV1_LOCUS14024</name>
</gene>
<proteinExistence type="predicted"/>
<name>A0ABP1QR13_9HEXA</name>
<reference evidence="2 3" key="1">
    <citation type="submission" date="2024-08" db="EMBL/GenBank/DDBJ databases">
        <authorList>
            <person name="Cucini C."/>
            <person name="Frati F."/>
        </authorList>
    </citation>
    <scope>NUCLEOTIDE SEQUENCE [LARGE SCALE GENOMIC DNA]</scope>
</reference>
<keyword evidence="1" id="KW-0732">Signal</keyword>
<dbReference type="EMBL" id="CAXLJM020000043">
    <property type="protein sequence ID" value="CAL8110154.1"/>
    <property type="molecule type" value="Genomic_DNA"/>
</dbReference>
<comment type="caution">
    <text evidence="2">The sequence shown here is derived from an EMBL/GenBank/DDBJ whole genome shotgun (WGS) entry which is preliminary data.</text>
</comment>
<sequence length="125" mass="13875">MRNSLKVCVFLVSILVAKGNPFSAIFPKKFVPQEFVESYRGFCTDVVANEIFLEHSNAYGMSAASTFGIGYLLSLINEGVFSIPTEGFDEALRVQLSAIGYAYRDLIESLVEVSNPEIVSKKLFY</sequence>
<evidence type="ECO:0000256" key="1">
    <source>
        <dbReference type="SAM" id="SignalP"/>
    </source>
</evidence>
<accession>A0ABP1QR13</accession>
<keyword evidence="3" id="KW-1185">Reference proteome</keyword>
<feature type="chain" id="PRO_5047049818" evidence="1">
    <location>
        <begin position="20"/>
        <end position="125"/>
    </location>
</feature>
<organism evidence="2 3">
    <name type="scientific">Orchesella dallaii</name>
    <dbReference type="NCBI Taxonomy" id="48710"/>
    <lineage>
        <taxon>Eukaryota</taxon>
        <taxon>Metazoa</taxon>
        <taxon>Ecdysozoa</taxon>
        <taxon>Arthropoda</taxon>
        <taxon>Hexapoda</taxon>
        <taxon>Collembola</taxon>
        <taxon>Entomobryomorpha</taxon>
        <taxon>Entomobryoidea</taxon>
        <taxon>Orchesellidae</taxon>
        <taxon>Orchesellinae</taxon>
        <taxon>Orchesella</taxon>
    </lineage>
</organism>
<protein>
    <submittedName>
        <fullName evidence="2">Uncharacterized protein</fullName>
    </submittedName>
</protein>
<evidence type="ECO:0000313" key="2">
    <source>
        <dbReference type="EMBL" id="CAL8110154.1"/>
    </source>
</evidence>
<evidence type="ECO:0000313" key="3">
    <source>
        <dbReference type="Proteomes" id="UP001642540"/>
    </source>
</evidence>
<feature type="signal peptide" evidence="1">
    <location>
        <begin position="1"/>
        <end position="19"/>
    </location>
</feature>